<dbReference type="Gene3D" id="3.90.79.10">
    <property type="entry name" value="Nucleoside Triphosphate Pyrophosphohydrolase"/>
    <property type="match status" value="1"/>
</dbReference>
<dbReference type="InterPro" id="IPR015797">
    <property type="entry name" value="NUDIX_hydrolase-like_dom_sf"/>
</dbReference>
<accession>A0A1F8GQP7</accession>
<evidence type="ECO:0000313" key="2">
    <source>
        <dbReference type="EMBL" id="OGN27300.1"/>
    </source>
</evidence>
<name>A0A1F8GQP7_9BACT</name>
<organism evidence="2 3">
    <name type="scientific">Candidatus Yanofskybacteria bacterium RIFCSPLOWO2_01_FULL_49_17</name>
    <dbReference type="NCBI Taxonomy" id="1802700"/>
    <lineage>
        <taxon>Bacteria</taxon>
        <taxon>Candidatus Yanofskyibacteriota</taxon>
    </lineage>
</organism>
<proteinExistence type="predicted"/>
<comment type="caution">
    <text evidence="2">The sequence shown here is derived from an EMBL/GenBank/DDBJ whole genome shotgun (WGS) entry which is preliminary data.</text>
</comment>
<dbReference type="AlphaFoldDB" id="A0A1F8GQP7"/>
<dbReference type="Proteomes" id="UP000178444">
    <property type="component" value="Unassembled WGS sequence"/>
</dbReference>
<dbReference type="PROSITE" id="PS51462">
    <property type="entry name" value="NUDIX"/>
    <property type="match status" value="1"/>
</dbReference>
<protein>
    <recommendedName>
        <fullName evidence="1">Nudix hydrolase domain-containing protein</fullName>
    </recommendedName>
</protein>
<evidence type="ECO:0000259" key="1">
    <source>
        <dbReference type="PROSITE" id="PS51462"/>
    </source>
</evidence>
<sequence>MLPLNIRFKYLFEIIKIDFLMNFHKDDRIQKDGNKIYHESARGFVFYEDPKTHKLFVALIKPKGSCGLFISKGHLKNNETPLEAANREICEELSLMNKPVFVSNLAVDEYSFTLDDSGEEHFKKVHLFVFTLDTKDQLSPPVGESISDAVWVEFYEALKDMAYDKDNLLRARQIYYLNKY</sequence>
<dbReference type="Pfam" id="PF00293">
    <property type="entry name" value="NUDIX"/>
    <property type="match status" value="1"/>
</dbReference>
<gene>
    <name evidence="2" type="ORF">A2941_00375</name>
</gene>
<dbReference type="InterPro" id="IPR000086">
    <property type="entry name" value="NUDIX_hydrolase_dom"/>
</dbReference>
<feature type="domain" description="Nudix hydrolase" evidence="1">
    <location>
        <begin position="36"/>
        <end position="176"/>
    </location>
</feature>
<dbReference type="EMBL" id="MGKO01000013">
    <property type="protein sequence ID" value="OGN27300.1"/>
    <property type="molecule type" value="Genomic_DNA"/>
</dbReference>
<reference evidence="2 3" key="1">
    <citation type="journal article" date="2016" name="Nat. Commun.">
        <title>Thousands of microbial genomes shed light on interconnected biogeochemical processes in an aquifer system.</title>
        <authorList>
            <person name="Anantharaman K."/>
            <person name="Brown C.T."/>
            <person name="Hug L.A."/>
            <person name="Sharon I."/>
            <person name="Castelle C.J."/>
            <person name="Probst A.J."/>
            <person name="Thomas B.C."/>
            <person name="Singh A."/>
            <person name="Wilkins M.J."/>
            <person name="Karaoz U."/>
            <person name="Brodie E.L."/>
            <person name="Williams K.H."/>
            <person name="Hubbard S.S."/>
            <person name="Banfield J.F."/>
        </authorList>
    </citation>
    <scope>NUCLEOTIDE SEQUENCE [LARGE SCALE GENOMIC DNA]</scope>
</reference>
<evidence type="ECO:0000313" key="3">
    <source>
        <dbReference type="Proteomes" id="UP000178444"/>
    </source>
</evidence>
<dbReference type="SUPFAM" id="SSF55811">
    <property type="entry name" value="Nudix"/>
    <property type="match status" value="1"/>
</dbReference>